<dbReference type="GO" id="GO:0016020">
    <property type="term" value="C:membrane"/>
    <property type="evidence" value="ECO:0007669"/>
    <property type="project" value="InterPro"/>
</dbReference>
<dbReference type="Pfam" id="PF01553">
    <property type="entry name" value="Acyltransferase"/>
    <property type="match status" value="1"/>
</dbReference>
<dbReference type="CDD" id="cd07989">
    <property type="entry name" value="LPLAT_AGPAT-like"/>
    <property type="match status" value="1"/>
</dbReference>
<dbReference type="NCBIfam" id="TIGR00530">
    <property type="entry name" value="AGP_acyltrn"/>
    <property type="match status" value="1"/>
</dbReference>
<keyword evidence="6" id="KW-0812">Transmembrane</keyword>
<dbReference type="GO" id="GO:0006654">
    <property type="term" value="P:phosphatidic acid biosynthetic process"/>
    <property type="evidence" value="ECO:0007669"/>
    <property type="project" value="TreeGrafter"/>
</dbReference>
<comment type="catalytic activity">
    <reaction evidence="4">
        <text>a 1-acyl-sn-glycero-3-phosphate + an acyl-CoA = a 1,2-diacyl-sn-glycero-3-phosphate + CoA</text>
        <dbReference type="Rhea" id="RHEA:19709"/>
        <dbReference type="ChEBI" id="CHEBI:57287"/>
        <dbReference type="ChEBI" id="CHEBI:57970"/>
        <dbReference type="ChEBI" id="CHEBI:58342"/>
        <dbReference type="ChEBI" id="CHEBI:58608"/>
        <dbReference type="EC" id="2.3.1.51"/>
    </reaction>
</comment>
<dbReference type="EMBL" id="CABVLU010000001">
    <property type="protein sequence ID" value="VVT44582.1"/>
    <property type="molecule type" value="Genomic_DNA"/>
</dbReference>
<sequence length="308" mass="34142">MPTALQKTIFYLKAIYITAAVIVSASYGVVASIVLAFFRRRGLAQYTTGRLFYYLAYPVLRIGFRFVDGASENYARYLSSSSWWSGSPEFLRPCVILSNHQSALDVLMLGRIFPPYCSVTSKASLRWVPFLGWFMALSGTVFLDRTNSRASVATLSSAADSVLARSQQSVFMFPEGTRSGFKVPGLLTPLKRGAFHMAVQAQIPIVPIAVSNTSNLFDPSKKMVRPGTIKLKVLDPIPTEGLTREDVPQLAIKVEQMLEEAIKELGYSEVSGQIDGDDDDDQDGLETPLVQQQQQQQQQLEQLEQLVV</sequence>
<keyword evidence="4" id="KW-1208">Phospholipid metabolism</keyword>
<dbReference type="PANTHER" id="PTHR10434">
    <property type="entry name" value="1-ACYL-SN-GLYCEROL-3-PHOSPHATE ACYLTRANSFERASE"/>
    <property type="match status" value="1"/>
</dbReference>
<evidence type="ECO:0000256" key="4">
    <source>
        <dbReference type="RuleBase" id="RU361267"/>
    </source>
</evidence>
<keyword evidence="2 4" id="KW-0808">Transferase</keyword>
<comment type="domain">
    <text evidence="4">The HXXXXD motif is essential for acyltransferase activity and may constitute the binding site for the phosphate moiety of the glycerol-3-phosphate.</text>
</comment>
<comment type="similarity">
    <text evidence="1 4">Belongs to the 1-acyl-sn-glycerol-3-phosphate acyltransferase family.</text>
</comment>
<organism evidence="8 9">
    <name type="scientific">Magnusiomyces paraingens</name>
    <dbReference type="NCBI Taxonomy" id="2606893"/>
    <lineage>
        <taxon>Eukaryota</taxon>
        <taxon>Fungi</taxon>
        <taxon>Dikarya</taxon>
        <taxon>Ascomycota</taxon>
        <taxon>Saccharomycotina</taxon>
        <taxon>Dipodascomycetes</taxon>
        <taxon>Dipodascales</taxon>
        <taxon>Dipodascaceae</taxon>
        <taxon>Magnusiomyces</taxon>
    </lineage>
</organism>
<dbReference type="EC" id="2.3.1.51" evidence="4"/>
<keyword evidence="9" id="KW-1185">Reference proteome</keyword>
<dbReference type="GeneID" id="43579288"/>
<evidence type="ECO:0000256" key="3">
    <source>
        <dbReference type="ARBA" id="ARBA00023315"/>
    </source>
</evidence>
<evidence type="ECO:0000256" key="2">
    <source>
        <dbReference type="ARBA" id="ARBA00022679"/>
    </source>
</evidence>
<protein>
    <recommendedName>
        <fullName evidence="4">1-acyl-sn-glycerol-3-phosphate acyltransferase</fullName>
        <ecNumber evidence="4">2.3.1.51</ecNumber>
    </recommendedName>
</protein>
<evidence type="ECO:0000259" key="7">
    <source>
        <dbReference type="SMART" id="SM00563"/>
    </source>
</evidence>
<dbReference type="GO" id="GO:0005783">
    <property type="term" value="C:endoplasmic reticulum"/>
    <property type="evidence" value="ECO:0007669"/>
    <property type="project" value="TreeGrafter"/>
</dbReference>
<evidence type="ECO:0000256" key="1">
    <source>
        <dbReference type="ARBA" id="ARBA00008655"/>
    </source>
</evidence>
<keyword evidence="6" id="KW-0472">Membrane</keyword>
<evidence type="ECO:0000256" key="5">
    <source>
        <dbReference type="SAM" id="MobiDB-lite"/>
    </source>
</evidence>
<reference evidence="8 9" key="1">
    <citation type="submission" date="2019-09" db="EMBL/GenBank/DDBJ databases">
        <authorList>
            <person name="Brejova B."/>
        </authorList>
    </citation>
    <scope>NUCLEOTIDE SEQUENCE [LARGE SCALE GENOMIC DNA]</scope>
</reference>
<dbReference type="SUPFAM" id="SSF69593">
    <property type="entry name" value="Glycerol-3-phosphate (1)-acyltransferase"/>
    <property type="match status" value="1"/>
</dbReference>
<evidence type="ECO:0000313" key="9">
    <source>
        <dbReference type="Proteomes" id="UP000398389"/>
    </source>
</evidence>
<gene>
    <name evidence="8" type="ORF">SAPINGB_P000464</name>
</gene>
<evidence type="ECO:0000313" key="8">
    <source>
        <dbReference type="EMBL" id="VVT44582.1"/>
    </source>
</evidence>
<keyword evidence="4" id="KW-0443">Lipid metabolism</keyword>
<dbReference type="InterPro" id="IPR002123">
    <property type="entry name" value="Plipid/glycerol_acylTrfase"/>
</dbReference>
<keyword evidence="4" id="KW-0444">Lipid biosynthesis</keyword>
<proteinExistence type="inferred from homology"/>
<evidence type="ECO:0000256" key="6">
    <source>
        <dbReference type="SAM" id="Phobius"/>
    </source>
</evidence>
<feature type="transmembrane region" description="Helical" evidence="6">
    <location>
        <begin position="15"/>
        <end position="38"/>
    </location>
</feature>
<dbReference type="RefSeq" id="XP_031851079.1">
    <property type="nucleotide sequence ID" value="XM_031995188.1"/>
</dbReference>
<accession>A0A5E8AZK0</accession>
<keyword evidence="4" id="KW-0594">Phospholipid biosynthesis</keyword>
<feature type="domain" description="Phospholipid/glycerol acyltransferase" evidence="7">
    <location>
        <begin position="94"/>
        <end position="213"/>
    </location>
</feature>
<feature type="region of interest" description="Disordered" evidence="5">
    <location>
        <begin position="269"/>
        <end position="296"/>
    </location>
</feature>
<dbReference type="AlphaFoldDB" id="A0A5E8AZK0"/>
<dbReference type="OrthoDB" id="202234at2759"/>
<dbReference type="Proteomes" id="UP000398389">
    <property type="component" value="Unassembled WGS sequence"/>
</dbReference>
<dbReference type="PANTHER" id="PTHR10434:SF11">
    <property type="entry name" value="1-ACYL-SN-GLYCEROL-3-PHOSPHATE ACYLTRANSFERASE"/>
    <property type="match status" value="1"/>
</dbReference>
<name>A0A5E8AZK0_9ASCO</name>
<dbReference type="GO" id="GO:0003841">
    <property type="term" value="F:1-acylglycerol-3-phosphate O-acyltransferase activity"/>
    <property type="evidence" value="ECO:0007669"/>
    <property type="project" value="UniProtKB-UniRule"/>
</dbReference>
<dbReference type="SMART" id="SM00563">
    <property type="entry name" value="PlsC"/>
    <property type="match status" value="1"/>
</dbReference>
<dbReference type="InterPro" id="IPR004552">
    <property type="entry name" value="AGP_acyltrans"/>
</dbReference>
<feature type="compositionally biased region" description="Acidic residues" evidence="5">
    <location>
        <begin position="275"/>
        <end position="284"/>
    </location>
</feature>
<keyword evidence="6" id="KW-1133">Transmembrane helix</keyword>
<keyword evidence="3 4" id="KW-0012">Acyltransferase</keyword>